<feature type="region of interest" description="Disordered" evidence="1">
    <location>
        <begin position="75"/>
        <end position="94"/>
    </location>
</feature>
<evidence type="ECO:0000313" key="2">
    <source>
        <dbReference type="EMBL" id="OGE54559.1"/>
    </source>
</evidence>
<dbReference type="GeneID" id="34575049"/>
<keyword evidence="3" id="KW-1185">Reference proteome</keyword>
<gene>
    <name evidence="2" type="ORF">PENARI_c006G04815</name>
</gene>
<evidence type="ECO:0000313" key="3">
    <source>
        <dbReference type="Proteomes" id="UP000177622"/>
    </source>
</evidence>
<protein>
    <submittedName>
        <fullName evidence="2">Uncharacterized protein</fullName>
    </submittedName>
</protein>
<name>A0A1F5LNR3_PENAI</name>
<organism evidence="2 3">
    <name type="scientific">Penicillium arizonense</name>
    <dbReference type="NCBI Taxonomy" id="1835702"/>
    <lineage>
        <taxon>Eukaryota</taxon>
        <taxon>Fungi</taxon>
        <taxon>Dikarya</taxon>
        <taxon>Ascomycota</taxon>
        <taxon>Pezizomycotina</taxon>
        <taxon>Eurotiomycetes</taxon>
        <taxon>Eurotiomycetidae</taxon>
        <taxon>Eurotiales</taxon>
        <taxon>Aspergillaceae</taxon>
        <taxon>Penicillium</taxon>
    </lineage>
</organism>
<dbReference type="STRING" id="1835702.A0A1F5LNR3"/>
<reference evidence="2 3" key="1">
    <citation type="journal article" date="2016" name="Sci. Rep.">
        <title>Penicillium arizonense, a new, genome sequenced fungal species, reveals a high chemical diversity in secreted metabolites.</title>
        <authorList>
            <person name="Grijseels S."/>
            <person name="Nielsen J.C."/>
            <person name="Randelovic M."/>
            <person name="Nielsen J."/>
            <person name="Nielsen K.F."/>
            <person name="Workman M."/>
            <person name="Frisvad J.C."/>
        </authorList>
    </citation>
    <scope>NUCLEOTIDE SEQUENCE [LARGE SCALE GENOMIC DNA]</scope>
    <source>
        <strain evidence="2 3">CBS 141311</strain>
    </source>
</reference>
<dbReference type="OrthoDB" id="4526771at2759"/>
<feature type="compositionally biased region" description="Basic and acidic residues" evidence="1">
    <location>
        <begin position="20"/>
        <end position="57"/>
    </location>
</feature>
<comment type="caution">
    <text evidence="2">The sequence shown here is derived from an EMBL/GenBank/DDBJ whole genome shotgun (WGS) entry which is preliminary data.</text>
</comment>
<evidence type="ECO:0000256" key="1">
    <source>
        <dbReference type="SAM" id="MobiDB-lite"/>
    </source>
</evidence>
<dbReference type="Proteomes" id="UP000177622">
    <property type="component" value="Unassembled WGS sequence"/>
</dbReference>
<dbReference type="RefSeq" id="XP_022489993.1">
    <property type="nucleotide sequence ID" value="XM_022630315.1"/>
</dbReference>
<proteinExistence type="predicted"/>
<dbReference type="EMBL" id="LXJU01000006">
    <property type="protein sequence ID" value="OGE54559.1"/>
    <property type="molecule type" value="Genomic_DNA"/>
</dbReference>
<sequence>MDRYNPTERSQRSKSPVSSPDEKRRKKADEDEEYTRRPSKADDQDMKDADEKSEKPVSKRLSSTEFREKLLREKILAMRRSSDKVSSSPKMDKQ</sequence>
<feature type="compositionally biased region" description="Polar residues" evidence="1">
    <location>
        <begin position="84"/>
        <end position="94"/>
    </location>
</feature>
<dbReference type="AlphaFoldDB" id="A0A1F5LNR3"/>
<accession>A0A1F5LNR3</accession>
<feature type="compositionally biased region" description="Basic and acidic residues" evidence="1">
    <location>
        <begin position="1"/>
        <end position="11"/>
    </location>
</feature>
<feature type="region of interest" description="Disordered" evidence="1">
    <location>
        <begin position="1"/>
        <end position="68"/>
    </location>
</feature>